<comment type="caution">
    <text evidence="2">The sequence shown here is derived from an EMBL/GenBank/DDBJ whole genome shotgun (WGS) entry which is preliminary data.</text>
</comment>
<dbReference type="AlphaFoldDB" id="A0A5C6RN51"/>
<organism evidence="2 3">
    <name type="scientific">Phaeodactylibacter luteus</name>
    <dbReference type="NCBI Taxonomy" id="1564516"/>
    <lineage>
        <taxon>Bacteria</taxon>
        <taxon>Pseudomonadati</taxon>
        <taxon>Bacteroidota</taxon>
        <taxon>Saprospiria</taxon>
        <taxon>Saprospirales</taxon>
        <taxon>Haliscomenobacteraceae</taxon>
        <taxon>Phaeodactylibacter</taxon>
    </lineage>
</organism>
<dbReference type="Proteomes" id="UP000321580">
    <property type="component" value="Unassembled WGS sequence"/>
</dbReference>
<gene>
    <name evidence="2" type="ORF">FRY97_08200</name>
</gene>
<accession>A0A5C6RN51</accession>
<keyword evidence="1" id="KW-1133">Transmembrane helix</keyword>
<evidence type="ECO:0000313" key="2">
    <source>
        <dbReference type="EMBL" id="TXB63838.1"/>
    </source>
</evidence>
<evidence type="ECO:0000313" key="3">
    <source>
        <dbReference type="Proteomes" id="UP000321580"/>
    </source>
</evidence>
<feature type="transmembrane region" description="Helical" evidence="1">
    <location>
        <begin position="34"/>
        <end position="60"/>
    </location>
</feature>
<feature type="transmembrane region" description="Helical" evidence="1">
    <location>
        <begin position="6"/>
        <end position="27"/>
    </location>
</feature>
<name>A0A5C6RN51_9BACT</name>
<protein>
    <submittedName>
        <fullName evidence="2">Uncharacterized protein</fullName>
    </submittedName>
</protein>
<sequence length="63" mass="7066">MVVWCFGVLGVWVFWGLSGVVVVWCSWGLSGVLVVWFCGVLVVLGLWLGVWCVGFMVFWIGRL</sequence>
<evidence type="ECO:0000256" key="1">
    <source>
        <dbReference type="SAM" id="Phobius"/>
    </source>
</evidence>
<keyword evidence="3" id="KW-1185">Reference proteome</keyword>
<reference evidence="2 3" key="1">
    <citation type="submission" date="2019-08" db="EMBL/GenBank/DDBJ databases">
        <title>Genome of Phaeodactylibacter luteus.</title>
        <authorList>
            <person name="Bowman J.P."/>
        </authorList>
    </citation>
    <scope>NUCLEOTIDE SEQUENCE [LARGE SCALE GENOMIC DNA]</scope>
    <source>
        <strain evidence="2 3">KCTC 42180</strain>
    </source>
</reference>
<proteinExistence type="predicted"/>
<keyword evidence="1" id="KW-0472">Membrane</keyword>
<keyword evidence="1" id="KW-0812">Transmembrane</keyword>
<dbReference type="EMBL" id="VOOR01000013">
    <property type="protein sequence ID" value="TXB63838.1"/>
    <property type="molecule type" value="Genomic_DNA"/>
</dbReference>